<keyword evidence="4 9" id="KW-0862">Zinc</keyword>
<dbReference type="GO" id="GO:0005737">
    <property type="term" value="C:cytoplasm"/>
    <property type="evidence" value="ECO:0007669"/>
    <property type="project" value="UniProtKB-SubCell"/>
</dbReference>
<evidence type="ECO:0000256" key="2">
    <source>
        <dbReference type="ARBA" id="ARBA00022723"/>
    </source>
</evidence>
<dbReference type="AlphaFoldDB" id="W0HLW2"/>
<proteinExistence type="inferred from homology"/>
<dbReference type="eggNOG" id="ENOG502Z927">
    <property type="taxonomic scope" value="Bacteria"/>
</dbReference>
<evidence type="ECO:0000313" key="11">
    <source>
        <dbReference type="EMBL" id="AHF73078.1"/>
    </source>
</evidence>
<evidence type="ECO:0000256" key="9">
    <source>
        <dbReference type="HAMAP-Rule" id="MF_01891"/>
    </source>
</evidence>
<evidence type="ECO:0000256" key="3">
    <source>
        <dbReference type="ARBA" id="ARBA00022795"/>
    </source>
</evidence>
<evidence type="ECO:0000256" key="7">
    <source>
        <dbReference type="ARBA" id="ARBA00023159"/>
    </source>
</evidence>
<protein>
    <recommendedName>
        <fullName evidence="9 10">Flagellar transcriptional regulator FlhC</fullName>
    </recommendedName>
</protein>
<dbReference type="RefSeq" id="WP_025244158.1">
    <property type="nucleotide sequence ID" value="NZ_CP006568.1"/>
</dbReference>
<dbReference type="SUPFAM" id="SSF160930">
    <property type="entry name" value="FlhC-like"/>
    <property type="match status" value="1"/>
</dbReference>
<dbReference type="HOGENOM" id="CLU_122824_0_0_6"/>
<accession>W0HLW2</accession>
<evidence type="ECO:0000256" key="8">
    <source>
        <dbReference type="ARBA" id="ARBA00023163"/>
    </source>
</evidence>
<reference evidence="11 12" key="1">
    <citation type="journal article" date="2014" name="Genome Biol. Evol.">
        <title>Genome degeneration and adaptation in a nascent stage of symbiosis.</title>
        <authorList>
            <person name="Oakeson K.F."/>
            <person name="Gil R."/>
            <person name="Clayton A.L."/>
            <person name="Dunn D.M."/>
            <person name="von Niederhausern A.C."/>
            <person name="Hamil C."/>
            <person name="Aoyagi A."/>
            <person name="Duval B."/>
            <person name="Baca A."/>
            <person name="Silva F.J."/>
            <person name="Vallier A."/>
            <person name="Jackson D.G."/>
            <person name="Latorre A."/>
            <person name="Weiss R.B."/>
            <person name="Heddi A."/>
            <person name="Moya A."/>
            <person name="Dale C."/>
        </authorList>
    </citation>
    <scope>NUCLEOTIDE SEQUENCE [LARGE SCALE GENOMIC DNA]</scope>
    <source>
        <strain evidence="12">none</strain>
    </source>
</reference>
<sequence>MYRKSIMQESRDIQLAMELIALGARLPILENETCLSRSRLLRLYKEVKGTPAPKGLLPFSADWFLSWEQNIHSSAFYNAYLCLIRIGNIPTIEAMIKAYRLYLELCPQRQDGGPVLGLTRAWILLRFIDSQLLGQTRCKQCGGAFITYAFHPPHNFVCSFCHPPSRAVKKRKLSHAAADNRIYNLRQRNMCNVKPC</sequence>
<evidence type="ECO:0000256" key="1">
    <source>
        <dbReference type="ARBA" id="ARBA00022490"/>
    </source>
</evidence>
<feature type="binding site" evidence="9">
    <location>
        <position position="158"/>
    </location>
    <ligand>
        <name>Zn(2+)</name>
        <dbReference type="ChEBI" id="CHEBI:29105"/>
    </ligand>
</feature>
<dbReference type="EMBL" id="CP006568">
    <property type="protein sequence ID" value="AHF73078.1"/>
    <property type="molecule type" value="Genomic_DNA"/>
</dbReference>
<keyword evidence="7 9" id="KW-0010">Activator</keyword>
<keyword evidence="2 9" id="KW-0479">Metal-binding</keyword>
<comment type="function">
    <text evidence="9">Functions in complex with FlhD as a master transcriptional regulator that regulates transcription of several flagellar and non-flagellar operons by binding to their promoter region. Activates expression of class 2 flagellar genes, including fliA, which is a flagellum-specific sigma factor that turns on the class 3 genes. Also regulates genes whose products function in a variety of physiological pathways.</text>
</comment>
<keyword evidence="11" id="KW-0966">Cell projection</keyword>
<keyword evidence="1 9" id="KW-0963">Cytoplasm</keyword>
<keyword evidence="12" id="KW-1185">Reference proteome</keyword>
<dbReference type="InterPro" id="IPR007944">
    <property type="entry name" value="FlhC"/>
</dbReference>
<dbReference type="Pfam" id="PF05280">
    <property type="entry name" value="FlhC"/>
    <property type="match status" value="1"/>
</dbReference>
<keyword evidence="8 9" id="KW-0804">Transcription</keyword>
<evidence type="ECO:0000256" key="6">
    <source>
        <dbReference type="ARBA" id="ARBA00023125"/>
    </source>
</evidence>
<keyword evidence="3 9" id="KW-1005">Bacterial flagellum biogenesis</keyword>
<feature type="binding site" evidence="9">
    <location>
        <position position="141"/>
    </location>
    <ligand>
        <name>Zn(2+)</name>
        <dbReference type="ChEBI" id="CHEBI:29105"/>
    </ligand>
</feature>
<evidence type="ECO:0000256" key="10">
    <source>
        <dbReference type="PIRNR" id="PIRNR003159"/>
    </source>
</evidence>
<organism evidence="11 12">
    <name type="scientific">Candidatus Sodalis pierantonii str. SOPE</name>
    <dbReference type="NCBI Taxonomy" id="2342"/>
    <lineage>
        <taxon>Bacteria</taxon>
        <taxon>Pseudomonadati</taxon>
        <taxon>Pseudomonadota</taxon>
        <taxon>Gammaproteobacteria</taxon>
        <taxon>Enterobacterales</taxon>
        <taxon>Bruguierivoracaceae</taxon>
        <taxon>Sodalis</taxon>
    </lineage>
</organism>
<dbReference type="HAMAP" id="MF_01891">
    <property type="entry name" value="FhlC"/>
    <property type="match status" value="1"/>
</dbReference>
<evidence type="ECO:0000313" key="12">
    <source>
        <dbReference type="Proteomes" id="UP000019025"/>
    </source>
</evidence>
<keyword evidence="5 9" id="KW-0805">Transcription regulation</keyword>
<dbReference type="NCBIfam" id="NF009365">
    <property type="entry name" value="PRK12722.1"/>
    <property type="match status" value="1"/>
</dbReference>
<dbReference type="PIRSF" id="PIRSF003159">
    <property type="entry name" value="FlhC"/>
    <property type="match status" value="1"/>
</dbReference>
<evidence type="ECO:0000256" key="5">
    <source>
        <dbReference type="ARBA" id="ARBA00023015"/>
    </source>
</evidence>
<dbReference type="Proteomes" id="UP000019025">
    <property type="component" value="Chromosome"/>
</dbReference>
<comment type="subunit">
    <text evidence="9">Heterohexamer composed of two FlhC and four FlhD subunits. Each FlhC binds a FlhD dimer, forming a heterotrimer, and a hexamer assembles by dimerization of two heterotrimers.</text>
</comment>
<keyword evidence="6 9" id="KW-0238">DNA-binding</keyword>
<feature type="binding site" evidence="9">
    <location>
        <position position="161"/>
    </location>
    <ligand>
        <name>Zn(2+)</name>
        <dbReference type="ChEBI" id="CHEBI:29105"/>
    </ligand>
</feature>
<dbReference type="GO" id="GO:0008270">
    <property type="term" value="F:zinc ion binding"/>
    <property type="evidence" value="ECO:0007669"/>
    <property type="project" value="UniProtKB-UniRule"/>
</dbReference>
<comment type="subcellular location">
    <subcellularLocation>
        <location evidence="9 10">Cytoplasm</location>
    </subcellularLocation>
</comment>
<dbReference type="STRING" id="2342.SOPEG_0438"/>
<dbReference type="GO" id="GO:0003677">
    <property type="term" value="F:DNA binding"/>
    <property type="evidence" value="ECO:0007669"/>
    <property type="project" value="UniProtKB-UniRule"/>
</dbReference>
<keyword evidence="11" id="KW-0282">Flagellum</keyword>
<evidence type="ECO:0000256" key="4">
    <source>
        <dbReference type="ARBA" id="ARBA00022833"/>
    </source>
</evidence>
<dbReference type="GO" id="GO:0044781">
    <property type="term" value="P:bacterial-type flagellum organization"/>
    <property type="evidence" value="ECO:0007669"/>
    <property type="project" value="UniProtKB-KW"/>
</dbReference>
<comment type="cofactor">
    <cofactor evidence="9">
        <name>Zn(2+)</name>
        <dbReference type="ChEBI" id="CHEBI:29105"/>
    </cofactor>
    <text evidence="9">Binds 1 zinc ion per subunit.</text>
</comment>
<dbReference type="GO" id="GO:0045893">
    <property type="term" value="P:positive regulation of DNA-templated transcription"/>
    <property type="evidence" value="ECO:0007669"/>
    <property type="project" value="InterPro"/>
</dbReference>
<comment type="similarity">
    <text evidence="9 10">Belongs to the FlhC family.</text>
</comment>
<dbReference type="KEGG" id="pes:SOPEG_0438"/>
<feature type="binding site" evidence="9">
    <location>
        <position position="138"/>
    </location>
    <ligand>
        <name>Zn(2+)</name>
        <dbReference type="ChEBI" id="CHEBI:29105"/>
    </ligand>
</feature>
<name>W0HLW2_9GAMM</name>
<dbReference type="GO" id="GO:1902208">
    <property type="term" value="P:regulation of bacterial-type flagellum assembly"/>
    <property type="evidence" value="ECO:0007669"/>
    <property type="project" value="UniProtKB-UniRule"/>
</dbReference>
<gene>
    <name evidence="11" type="primary">flhC1</name>
    <name evidence="9" type="synonym">flhC</name>
    <name evidence="11" type="ORF">SOPEG_0438</name>
</gene>
<keyword evidence="11" id="KW-0969">Cilium</keyword>